<comment type="caution">
    <text evidence="1">The sequence shown here is derived from an EMBL/GenBank/DDBJ whole genome shotgun (WGS) entry which is preliminary data.</text>
</comment>
<protein>
    <submittedName>
        <fullName evidence="1">Uncharacterized protein</fullName>
    </submittedName>
</protein>
<reference evidence="1 2" key="1">
    <citation type="submission" date="2017-02" db="EMBL/GenBank/DDBJ databases">
        <title>Draft genome sequence of Moraxella pluranimalium CCUG 54913T type strain.</title>
        <authorList>
            <person name="Salva-Serra F."/>
            <person name="Engstrom-Jakobsson H."/>
            <person name="Thorell K."/>
            <person name="Jaen-Luchoro D."/>
            <person name="Gonzales-Siles L."/>
            <person name="Karlsson R."/>
            <person name="Yazdan S."/>
            <person name="Boulund F."/>
            <person name="Johnning A."/>
            <person name="Engstrand L."/>
            <person name="Kristiansson E."/>
            <person name="Moore E."/>
        </authorList>
    </citation>
    <scope>NUCLEOTIDE SEQUENCE [LARGE SCALE GENOMIC DNA]</scope>
    <source>
        <strain evidence="1 2">CCUG 54913</strain>
    </source>
</reference>
<name>A0A1T0CPE3_9GAMM</name>
<evidence type="ECO:0000313" key="1">
    <source>
        <dbReference type="EMBL" id="OOS24217.1"/>
    </source>
</evidence>
<dbReference type="Proteomes" id="UP000189800">
    <property type="component" value="Unassembled WGS sequence"/>
</dbReference>
<gene>
    <name evidence="1" type="ORF">B0680_05410</name>
</gene>
<accession>A0A1T0CPE3</accession>
<organism evidence="1 2">
    <name type="scientific">Moraxella pluranimalium</name>
    <dbReference type="NCBI Taxonomy" id="470453"/>
    <lineage>
        <taxon>Bacteria</taxon>
        <taxon>Pseudomonadati</taxon>
        <taxon>Pseudomonadota</taxon>
        <taxon>Gammaproteobacteria</taxon>
        <taxon>Moraxellales</taxon>
        <taxon>Moraxellaceae</taxon>
        <taxon>Moraxella</taxon>
    </lineage>
</organism>
<proteinExistence type="predicted"/>
<evidence type="ECO:0000313" key="2">
    <source>
        <dbReference type="Proteomes" id="UP000189800"/>
    </source>
</evidence>
<sequence length="61" mass="6986">MIKQAKYKASKQAKQYTFDLYLADADELTLSQLLDDAKAKKQLKAVIKEALLLWQKNKTAN</sequence>
<dbReference type="STRING" id="470453.B0680_05410"/>
<dbReference type="EMBL" id="MUYU01000012">
    <property type="protein sequence ID" value="OOS24217.1"/>
    <property type="molecule type" value="Genomic_DNA"/>
</dbReference>
<dbReference type="RefSeq" id="WP_078254075.1">
    <property type="nucleotide sequence ID" value="NZ_MUYU01000012.1"/>
</dbReference>
<keyword evidence="2" id="KW-1185">Reference proteome</keyword>
<dbReference type="AlphaFoldDB" id="A0A1T0CPE3"/>